<protein>
    <submittedName>
        <fullName evidence="2">Uncharacterized protein</fullName>
    </submittedName>
</protein>
<accession>A0A6U6CWX1</accession>
<evidence type="ECO:0000313" key="1">
    <source>
        <dbReference type="EMBL" id="CAE2211689.1"/>
    </source>
</evidence>
<dbReference type="EMBL" id="HBKQ01007143">
    <property type="protein sequence ID" value="CAE2211693.1"/>
    <property type="molecule type" value="Transcribed_RNA"/>
</dbReference>
<dbReference type="EMBL" id="HBKQ01007142">
    <property type="protein sequence ID" value="CAE2211689.1"/>
    <property type="molecule type" value="Transcribed_RNA"/>
</dbReference>
<dbReference type="AlphaFoldDB" id="A0A6U6CWX1"/>
<evidence type="ECO:0000313" key="2">
    <source>
        <dbReference type="EMBL" id="CAE2211693.1"/>
    </source>
</evidence>
<proteinExistence type="predicted"/>
<name>A0A6U6CWX1_9STRA</name>
<organism evidence="2">
    <name type="scientific">Odontella aurita</name>
    <dbReference type="NCBI Taxonomy" id="265563"/>
    <lineage>
        <taxon>Eukaryota</taxon>
        <taxon>Sar</taxon>
        <taxon>Stramenopiles</taxon>
        <taxon>Ochrophyta</taxon>
        <taxon>Bacillariophyta</taxon>
        <taxon>Mediophyceae</taxon>
        <taxon>Biddulphiophycidae</taxon>
        <taxon>Eupodiscales</taxon>
        <taxon>Odontellaceae</taxon>
        <taxon>Odontella</taxon>
    </lineage>
</organism>
<gene>
    <name evidence="1" type="ORF">OAUR00152_LOCUS4776</name>
    <name evidence="2" type="ORF">OAUR00152_LOCUS4777</name>
</gene>
<reference evidence="2" key="1">
    <citation type="submission" date="2021-01" db="EMBL/GenBank/DDBJ databases">
        <authorList>
            <person name="Corre E."/>
            <person name="Pelletier E."/>
            <person name="Niang G."/>
            <person name="Scheremetjew M."/>
            <person name="Finn R."/>
            <person name="Kale V."/>
            <person name="Holt S."/>
            <person name="Cochrane G."/>
            <person name="Meng A."/>
            <person name="Brown T."/>
            <person name="Cohen L."/>
        </authorList>
    </citation>
    <scope>NUCLEOTIDE SEQUENCE</scope>
    <source>
        <strain evidence="2">Isolate 1302-5</strain>
    </source>
</reference>
<sequence length="240" mass="25057">MLSKLRASLSGKRLIKRAAAVIEESAKTVAASGKGVMGNAASLGRDASDTATKKVTKAAMDVGKRAENASKIAARKASDVASEYVNAYGDAASKAAVDAAKAAGTKIRATENAASEYASLKGDVVRHVAKDSARMTMDFATGAAARTKESTVKSLRSASQSVTVAATSAKDATASAAGALGRETFQAVRGAAGEKKKKALRWVWWWSLSAVGVYGLATSIPREMRLAIERNYDENDDHEK</sequence>